<evidence type="ECO:0000313" key="1">
    <source>
        <dbReference type="EMBL" id="SOC06356.1"/>
    </source>
</evidence>
<reference evidence="2" key="1">
    <citation type="submission" date="2017-08" db="EMBL/GenBank/DDBJ databases">
        <authorList>
            <person name="Varghese N."/>
            <person name="Submissions S."/>
        </authorList>
    </citation>
    <scope>NUCLEOTIDE SEQUENCE [LARGE SCALE GENOMIC DNA]</scope>
    <source>
        <strain evidence="2">JC22</strain>
    </source>
</reference>
<proteinExistence type="predicted"/>
<dbReference type="OrthoDB" id="2354479at2"/>
<name>A0A285SER6_9BACL</name>
<accession>A0A285SER6</accession>
<gene>
    <name evidence="1" type="ORF">SAMN05880501_104257</name>
</gene>
<evidence type="ECO:0000313" key="2">
    <source>
        <dbReference type="Proteomes" id="UP000219636"/>
    </source>
</evidence>
<protein>
    <submittedName>
        <fullName evidence="1">Uncharacterized protein</fullName>
    </submittedName>
</protein>
<dbReference type="Proteomes" id="UP000219636">
    <property type="component" value="Unassembled WGS sequence"/>
</dbReference>
<sequence>MKKNHKPTGRQFWESYVELHCHQPSSTILEVNVGADDPTLLQLPEALTFASKIAKKKKFNTLVEIENDIRLYGQNHLAERKYFFKK</sequence>
<dbReference type="AlphaFoldDB" id="A0A285SER6"/>
<organism evidence="1 2">
    <name type="scientific">Ureibacillus xyleni</name>
    <dbReference type="NCBI Taxonomy" id="614648"/>
    <lineage>
        <taxon>Bacteria</taxon>
        <taxon>Bacillati</taxon>
        <taxon>Bacillota</taxon>
        <taxon>Bacilli</taxon>
        <taxon>Bacillales</taxon>
        <taxon>Caryophanaceae</taxon>
        <taxon>Ureibacillus</taxon>
    </lineage>
</organism>
<dbReference type="EMBL" id="OBMQ01000004">
    <property type="protein sequence ID" value="SOC06356.1"/>
    <property type="molecule type" value="Genomic_DNA"/>
</dbReference>
<dbReference type="RefSeq" id="WP_097073203.1">
    <property type="nucleotide sequence ID" value="NZ_OBMQ01000004.1"/>
</dbReference>
<keyword evidence="2" id="KW-1185">Reference proteome</keyword>